<dbReference type="Gene3D" id="3.40.1440.10">
    <property type="entry name" value="GIY-YIG endonuclease"/>
    <property type="match status" value="1"/>
</dbReference>
<dbReference type="SUPFAM" id="SSF82771">
    <property type="entry name" value="GIY-YIG endonuclease"/>
    <property type="match status" value="1"/>
</dbReference>
<sequence>METGTNAYYTYMVECADGSLYTGWTTDLVQRVKAHNGEIPGGAKYTRSRRPVKLVWYTAFERKNDAQSMEAQVKRMVRDQKRALIAAFQAGQATAKSADG</sequence>
<dbReference type="InterPro" id="IPR050190">
    <property type="entry name" value="UPF0213_domain"/>
</dbReference>
<dbReference type="RefSeq" id="WP_205087519.1">
    <property type="nucleotide sequence ID" value="NZ_JACJLA010000004.1"/>
</dbReference>
<dbReference type="EMBL" id="JACJLA010000004">
    <property type="protein sequence ID" value="MBM6912315.1"/>
    <property type="molecule type" value="Genomic_DNA"/>
</dbReference>
<dbReference type="InterPro" id="IPR000305">
    <property type="entry name" value="GIY-YIG_endonuc"/>
</dbReference>
<dbReference type="Pfam" id="PF01541">
    <property type="entry name" value="GIY-YIG"/>
    <property type="match status" value="1"/>
</dbReference>
<dbReference type="PROSITE" id="PS50164">
    <property type="entry name" value="GIY_YIG"/>
    <property type="match status" value="1"/>
</dbReference>
<keyword evidence="4" id="KW-1185">Reference proteome</keyword>
<evidence type="ECO:0000259" key="2">
    <source>
        <dbReference type="PROSITE" id="PS50164"/>
    </source>
</evidence>
<evidence type="ECO:0000313" key="4">
    <source>
        <dbReference type="Proteomes" id="UP000707138"/>
    </source>
</evidence>
<accession>A0ABS2GF09</accession>
<feature type="domain" description="GIY-YIG" evidence="2">
    <location>
        <begin position="6"/>
        <end position="83"/>
    </location>
</feature>
<name>A0ABS2GF09_9FIRM</name>
<gene>
    <name evidence="3" type="ORF">H6A01_03080</name>
</gene>
<comment type="caution">
    <text evidence="3">The sequence shown here is derived from an EMBL/GenBank/DDBJ whole genome shotgun (WGS) entry which is preliminary data.</text>
</comment>
<protein>
    <submittedName>
        <fullName evidence="3">GIY-YIG nuclease family protein</fullName>
    </submittedName>
</protein>
<dbReference type="PANTHER" id="PTHR34477:SF1">
    <property type="entry name" value="UPF0213 PROTEIN YHBQ"/>
    <property type="match status" value="1"/>
</dbReference>
<evidence type="ECO:0000313" key="3">
    <source>
        <dbReference type="EMBL" id="MBM6912315.1"/>
    </source>
</evidence>
<reference evidence="3 4" key="1">
    <citation type="journal article" date="2021" name="Sci. Rep.">
        <title>The distribution of antibiotic resistance genes in chicken gut microbiota commensals.</title>
        <authorList>
            <person name="Juricova H."/>
            <person name="Matiasovicova J."/>
            <person name="Kubasova T."/>
            <person name="Cejkova D."/>
            <person name="Rychlik I."/>
        </authorList>
    </citation>
    <scope>NUCLEOTIDE SEQUENCE [LARGE SCALE GENOMIC DNA]</scope>
    <source>
        <strain evidence="3 4">An537</strain>
    </source>
</reference>
<comment type="similarity">
    <text evidence="1">Belongs to the UPF0213 family.</text>
</comment>
<evidence type="ECO:0000256" key="1">
    <source>
        <dbReference type="ARBA" id="ARBA00007435"/>
    </source>
</evidence>
<dbReference type="Proteomes" id="UP000707138">
    <property type="component" value="Unassembled WGS sequence"/>
</dbReference>
<proteinExistence type="inferred from homology"/>
<dbReference type="PANTHER" id="PTHR34477">
    <property type="entry name" value="UPF0213 PROTEIN YHBQ"/>
    <property type="match status" value="1"/>
</dbReference>
<organism evidence="3 4">
    <name type="scientific">Veillonella magna</name>
    <dbReference type="NCBI Taxonomy" id="464322"/>
    <lineage>
        <taxon>Bacteria</taxon>
        <taxon>Bacillati</taxon>
        <taxon>Bacillota</taxon>
        <taxon>Negativicutes</taxon>
        <taxon>Veillonellales</taxon>
        <taxon>Veillonellaceae</taxon>
        <taxon>Veillonella</taxon>
    </lineage>
</organism>
<dbReference type="InterPro" id="IPR035901">
    <property type="entry name" value="GIY-YIG_endonuc_sf"/>
</dbReference>
<dbReference type="CDD" id="cd10456">
    <property type="entry name" value="GIY-YIG_UPF0213"/>
    <property type="match status" value="1"/>
</dbReference>